<accession>A0ABN6WSQ1</accession>
<evidence type="ECO:0000256" key="1">
    <source>
        <dbReference type="SAM" id="Coils"/>
    </source>
</evidence>
<evidence type="ECO:0000256" key="2">
    <source>
        <dbReference type="SAM" id="SignalP"/>
    </source>
</evidence>
<keyword evidence="1" id="KW-0175">Coiled coil</keyword>
<feature type="signal peptide" evidence="2">
    <location>
        <begin position="1"/>
        <end position="23"/>
    </location>
</feature>
<feature type="coiled-coil region" evidence="1">
    <location>
        <begin position="111"/>
        <end position="138"/>
    </location>
</feature>
<reference evidence="3 4" key="1">
    <citation type="submission" date="2023-03" db="EMBL/GenBank/DDBJ databases">
        <title>Description of Hydrogenimonas sp. ISO32.</title>
        <authorList>
            <person name="Mino S."/>
            <person name="Fukazawa S."/>
            <person name="Sawabe T."/>
        </authorList>
    </citation>
    <scope>NUCLEOTIDE SEQUENCE [LARGE SCALE GENOMIC DNA]</scope>
    <source>
        <strain evidence="3 4">ISO32</strain>
    </source>
</reference>
<evidence type="ECO:0000313" key="4">
    <source>
        <dbReference type="Proteomes" id="UP001321445"/>
    </source>
</evidence>
<gene>
    <name evidence="3" type="ORF">HCR_01630</name>
</gene>
<keyword evidence="2" id="KW-0732">Signal</keyword>
<name>A0ABN6WSQ1_9BACT</name>
<organism evidence="3 4">
    <name type="scientific">Hydrogenimonas cancrithermarum</name>
    <dbReference type="NCBI Taxonomy" id="2993563"/>
    <lineage>
        <taxon>Bacteria</taxon>
        <taxon>Pseudomonadati</taxon>
        <taxon>Campylobacterota</taxon>
        <taxon>Epsilonproteobacteria</taxon>
        <taxon>Campylobacterales</taxon>
        <taxon>Hydrogenimonadaceae</taxon>
        <taxon>Hydrogenimonas</taxon>
    </lineage>
</organism>
<dbReference type="EMBL" id="AP027370">
    <property type="protein sequence ID" value="BDY11851.1"/>
    <property type="molecule type" value="Genomic_DNA"/>
</dbReference>
<dbReference type="PROSITE" id="PS51257">
    <property type="entry name" value="PROKAR_LIPOPROTEIN"/>
    <property type="match status" value="1"/>
</dbReference>
<dbReference type="Proteomes" id="UP001321445">
    <property type="component" value="Chromosome"/>
</dbReference>
<dbReference type="RefSeq" id="WP_286337065.1">
    <property type="nucleotide sequence ID" value="NZ_AP027370.1"/>
</dbReference>
<proteinExistence type="predicted"/>
<protein>
    <recommendedName>
        <fullName evidence="5">ABC-type transport auxiliary lipoprotein component domain-containing protein</fullName>
    </recommendedName>
</protein>
<evidence type="ECO:0008006" key="5">
    <source>
        <dbReference type="Google" id="ProtNLM"/>
    </source>
</evidence>
<keyword evidence="4" id="KW-1185">Reference proteome</keyword>
<feature type="chain" id="PRO_5045745276" description="ABC-type transport auxiliary lipoprotein component domain-containing protein" evidence="2">
    <location>
        <begin position="24"/>
        <end position="197"/>
    </location>
</feature>
<sequence length="197" mass="22045">MKKRYSTLLVLILSLMFGLTGCAQKPKVSISFDPFTPNPAVLQKSGTIYLARVTDARKNKNVVGKIIQSGKPVTTILTDDSIDRWFADALVKALDVEGCKVVRKPVNNSKVAQVKIRIDELEALLDRSELTKENLTATAKVTLFIKQGNVQITKHVGLTQKKWVPPFSGEGTVKSYLQETLEQLVESVREHIDEYRF</sequence>
<evidence type="ECO:0000313" key="3">
    <source>
        <dbReference type="EMBL" id="BDY11851.1"/>
    </source>
</evidence>